<reference evidence="5" key="2">
    <citation type="submission" date="2016-08" db="EMBL/GenBank/DDBJ databases">
        <title>Discovery of first anaerobic lithoheterotrophic haloarchae widely represented in hypersaline habitats.</title>
        <authorList>
            <person name="Sorokin D.Y."/>
            <person name="Kublanov I.V."/>
            <person name="Roman P."/>
            <person name="Sinninghe Damste J.S."/>
            <person name="Golyshin P.N."/>
            <person name="Rojo D."/>
            <person name="Ciordia S."/>
            <person name="Mena Md.C."/>
            <person name="Ferrer M."/>
            <person name="Smedile F."/>
            <person name="Messina E."/>
            <person name="La Cono V."/>
            <person name="Yakimov M.M."/>
        </authorList>
    </citation>
    <scope>NUCLEOTIDE SEQUENCE [LARGE SCALE GENOMIC DNA]</scope>
    <source>
        <strain evidence="5">HSR6</strain>
    </source>
</reference>
<proteinExistence type="predicted"/>
<dbReference type="RefSeq" id="WP_070365768.1">
    <property type="nucleotide sequence ID" value="NZ_CP016070.1"/>
</dbReference>
<protein>
    <recommendedName>
        <fullName evidence="1">Molybdopterin cofactor biosynthesis MoaD-related C-terminal domain-containing protein</fullName>
    </recommendedName>
</protein>
<sequence length="84" mass="9214">MRVERTFRGITPDLVRIYLESVGAETVEDERATGPGWEAEFAAEKIAIGPSIELTEITITFEGEEAVLEDVVETFARKAVRSGG</sequence>
<evidence type="ECO:0000259" key="1">
    <source>
        <dbReference type="Pfam" id="PF09189"/>
    </source>
</evidence>
<evidence type="ECO:0000313" key="5">
    <source>
        <dbReference type="Proteomes" id="UP000186165"/>
    </source>
</evidence>
<dbReference type="STRING" id="1873524.HSR6_2034"/>
<dbReference type="EMBL" id="CP016804">
    <property type="protein sequence ID" value="APE96463.1"/>
    <property type="molecule type" value="Genomic_DNA"/>
</dbReference>
<feature type="domain" description="Molybdopterin cofactor biosynthesis MoaD-related C-terminal" evidence="1">
    <location>
        <begin position="4"/>
        <end position="84"/>
    </location>
</feature>
<accession>A0A1D8S6Z2</accession>
<dbReference type="InterPro" id="IPR036473">
    <property type="entry name" value="Mopterin_CF_MoaD-rel_C_sf"/>
</dbReference>
<dbReference type="KEGG" id="hhsr:HSR6_2034"/>
<dbReference type="EMBL" id="CP016070">
    <property type="protein sequence ID" value="AOW81121.1"/>
    <property type="molecule type" value="Genomic_DNA"/>
</dbReference>
<dbReference type="Proteomes" id="UP000186165">
    <property type="component" value="Chromosome"/>
</dbReference>
<dbReference type="OrthoDB" id="263424at2157"/>
<dbReference type="KEGG" id="halh:HTSR_1959"/>
<accession>A0A1J1AFL2</accession>
<gene>
    <name evidence="3" type="ORF">HSR6_2034</name>
    <name evidence="2" type="ORF">HTSR_1959</name>
</gene>
<dbReference type="AlphaFoldDB" id="A0A1D8S6Z2"/>
<organism evidence="2 4">
    <name type="scientific">Halodesulfurarchaeum formicicum</name>
    <dbReference type="NCBI Taxonomy" id="1873524"/>
    <lineage>
        <taxon>Archaea</taxon>
        <taxon>Methanobacteriati</taxon>
        <taxon>Methanobacteriota</taxon>
        <taxon>Stenosarchaea group</taxon>
        <taxon>Halobacteria</taxon>
        <taxon>Halobacteriales</taxon>
        <taxon>Halobacteriaceae</taxon>
        <taxon>Halodesulfurarchaeum</taxon>
    </lineage>
</organism>
<dbReference type="Pfam" id="PF09189">
    <property type="entry name" value="MoaD_arch"/>
    <property type="match status" value="1"/>
</dbReference>
<dbReference type="Proteomes" id="UP000185608">
    <property type="component" value="Chromosome"/>
</dbReference>
<keyword evidence="5" id="KW-1185">Reference proteome</keyword>
<evidence type="ECO:0000313" key="3">
    <source>
        <dbReference type="EMBL" id="APE96463.1"/>
    </source>
</evidence>
<reference evidence="3" key="3">
    <citation type="journal article" date="2017" name="ISME J.">
        <title>Discovery of anaerobic lithoheterotrophic haloarchaea, ubiquitous in hypersaline habitats.</title>
        <authorList>
            <person name="Sorokin D.Y."/>
            <person name="Messina E."/>
            <person name="Smedile F."/>
            <person name="Roman P."/>
            <person name="Damste J.S.S."/>
            <person name="Ciordia S."/>
            <person name="Mena M.C."/>
            <person name="Ferrer M."/>
            <person name="Golyshin P.N."/>
            <person name="Kublanov I.V."/>
            <person name="Samarov N.I."/>
            <person name="Toshchakov S.V."/>
            <person name="La Cono V."/>
            <person name="Yakimov M.M."/>
        </authorList>
    </citation>
    <scope>NUCLEOTIDE SEQUENCE</scope>
    <source>
        <strain evidence="3">HSR6</strain>
    </source>
</reference>
<dbReference type="Gene3D" id="3.30.1370.80">
    <property type="entry name" value="Molybdopterin cofactor biosynthesis MoaD-related, C-terminal domain"/>
    <property type="match status" value="1"/>
</dbReference>
<dbReference type="GeneID" id="30418568"/>
<name>A0A1D8S6Z2_9EURY</name>
<dbReference type="InterPro" id="IPR015272">
    <property type="entry name" value="MoadD_C"/>
</dbReference>
<evidence type="ECO:0000313" key="2">
    <source>
        <dbReference type="EMBL" id="AOW81121.1"/>
    </source>
</evidence>
<evidence type="ECO:0000313" key="4">
    <source>
        <dbReference type="Proteomes" id="UP000185608"/>
    </source>
</evidence>
<reference evidence="2 4" key="1">
    <citation type="submission" date="2016-06" db="EMBL/GenBank/DDBJ databases">
        <title>Discovery of anaerobic lithoheterotrophic haloarchaeon capable of sulfur respiration by hydrogen and formate.</title>
        <authorList>
            <person name="Sorokin D.Y."/>
            <person name="Kublanov I.V."/>
            <person name="Roman P."/>
            <person name="Sinninghe Damste J.S."/>
            <person name="Golyshin P.N."/>
            <person name="Rojo D."/>
            <person name="Ciordia S."/>
            <person name="Mena Md.C."/>
            <person name="Ferrer M."/>
            <person name="Smedile F."/>
            <person name="Messina E."/>
            <person name="La Cono V."/>
            <person name="Yakimov M.M."/>
        </authorList>
    </citation>
    <scope>NUCLEOTIDE SEQUENCE [LARGE SCALE GENOMIC DNA]</scope>
    <source>
        <strain evidence="2 4">HTSR1</strain>
    </source>
</reference>